<keyword evidence="4" id="KW-1185">Reference proteome</keyword>
<protein>
    <submittedName>
        <fullName evidence="3">Uncharacterized protein</fullName>
    </submittedName>
</protein>
<keyword evidence="2" id="KW-1133">Transmembrane helix</keyword>
<evidence type="ECO:0000313" key="3">
    <source>
        <dbReference type="EMBL" id="NIJ11288.1"/>
    </source>
</evidence>
<evidence type="ECO:0000256" key="2">
    <source>
        <dbReference type="SAM" id="Phobius"/>
    </source>
</evidence>
<comment type="caution">
    <text evidence="3">The sequence shown here is derived from an EMBL/GenBank/DDBJ whole genome shotgun (WGS) entry which is preliminary data.</text>
</comment>
<feature type="compositionally biased region" description="Polar residues" evidence="1">
    <location>
        <begin position="90"/>
        <end position="100"/>
    </location>
</feature>
<feature type="compositionally biased region" description="Low complexity" evidence="1">
    <location>
        <begin position="101"/>
        <end position="113"/>
    </location>
</feature>
<evidence type="ECO:0000256" key="1">
    <source>
        <dbReference type="SAM" id="MobiDB-lite"/>
    </source>
</evidence>
<feature type="region of interest" description="Disordered" evidence="1">
    <location>
        <begin position="53"/>
        <end position="126"/>
    </location>
</feature>
<dbReference type="Proteomes" id="UP000545493">
    <property type="component" value="Unassembled WGS sequence"/>
</dbReference>
<dbReference type="RefSeq" id="WP_167168374.1">
    <property type="nucleotide sequence ID" value="NZ_JAAOYM010000001.1"/>
</dbReference>
<dbReference type="EMBL" id="JAAOYM010000001">
    <property type="protein sequence ID" value="NIJ11288.1"/>
    <property type="molecule type" value="Genomic_DNA"/>
</dbReference>
<dbReference type="AlphaFoldDB" id="A0A7X5ZPZ9"/>
<sequence length="201" mass="21028">MLYIVLILVLAALGLVVTALVTANSLWAWISIGLSVLAGALLVFDWWRRRSAAGTKPGSSEATEADGEGGGEPTASETGRAEPAAESAVASGQNSATDPSATTTGTARAPRAGAVEERDGDPAEEETDAADLLVVSELDAEVLVVDEHPRYHLSGCDWLEARATIPIAVKEARELGFTPCALCGPDATLASRRRGKRTFRK</sequence>
<keyword evidence="2" id="KW-0812">Transmembrane</keyword>
<gene>
    <name evidence="3" type="ORF">FHU38_001632</name>
</gene>
<organism evidence="3 4">
    <name type="scientific">Saccharomonospora amisosensis</name>
    <dbReference type="NCBI Taxonomy" id="1128677"/>
    <lineage>
        <taxon>Bacteria</taxon>
        <taxon>Bacillati</taxon>
        <taxon>Actinomycetota</taxon>
        <taxon>Actinomycetes</taxon>
        <taxon>Pseudonocardiales</taxon>
        <taxon>Pseudonocardiaceae</taxon>
        <taxon>Saccharomonospora</taxon>
    </lineage>
</organism>
<evidence type="ECO:0000313" key="4">
    <source>
        <dbReference type="Proteomes" id="UP000545493"/>
    </source>
</evidence>
<name>A0A7X5ZPZ9_9PSEU</name>
<accession>A0A7X5ZPZ9</accession>
<keyword evidence="2" id="KW-0472">Membrane</keyword>
<proteinExistence type="predicted"/>
<feature type="transmembrane region" description="Helical" evidence="2">
    <location>
        <begin position="29"/>
        <end position="47"/>
    </location>
</feature>
<reference evidence="3 4" key="1">
    <citation type="submission" date="2020-03" db="EMBL/GenBank/DDBJ databases">
        <title>Sequencing the genomes of 1000 actinobacteria strains.</title>
        <authorList>
            <person name="Klenk H.-P."/>
        </authorList>
    </citation>
    <scope>NUCLEOTIDE SEQUENCE [LARGE SCALE GENOMIC DNA]</scope>
    <source>
        <strain evidence="3 4">DSM 45685</strain>
    </source>
</reference>